<dbReference type="InterPro" id="IPR007492">
    <property type="entry name" value="LytTR_DNA-bd_dom"/>
</dbReference>
<dbReference type="PANTHER" id="PTHR37299:SF1">
    <property type="entry name" value="STAGE 0 SPORULATION PROTEIN A HOMOLOG"/>
    <property type="match status" value="1"/>
</dbReference>
<dbReference type="InterPro" id="IPR011006">
    <property type="entry name" value="CheY-like_superfamily"/>
</dbReference>
<dbReference type="Proteomes" id="UP000281028">
    <property type="component" value="Unassembled WGS sequence"/>
</dbReference>
<dbReference type="EMBL" id="RIAR02000001">
    <property type="protein sequence ID" value="NSL85305.1"/>
    <property type="molecule type" value="Genomic_DNA"/>
</dbReference>
<evidence type="ECO:0000313" key="2">
    <source>
        <dbReference type="Proteomes" id="UP000281028"/>
    </source>
</evidence>
<dbReference type="PROSITE" id="PS50930">
    <property type="entry name" value="HTH_LYTTR"/>
    <property type="match status" value="1"/>
</dbReference>
<dbReference type="PANTHER" id="PTHR37299">
    <property type="entry name" value="TRANSCRIPTIONAL REGULATOR-RELATED"/>
    <property type="match status" value="1"/>
</dbReference>
<dbReference type="Gene3D" id="3.40.50.2300">
    <property type="match status" value="1"/>
</dbReference>
<dbReference type="SUPFAM" id="SSF52172">
    <property type="entry name" value="CheY-like"/>
    <property type="match status" value="1"/>
</dbReference>
<dbReference type="InterPro" id="IPR001789">
    <property type="entry name" value="Sig_transdc_resp-reg_receiver"/>
</dbReference>
<dbReference type="RefSeq" id="WP_127044353.1">
    <property type="nucleotide sequence ID" value="NZ_JAABOK010000009.1"/>
</dbReference>
<dbReference type="Pfam" id="PF04397">
    <property type="entry name" value="LytTR"/>
    <property type="match status" value="1"/>
</dbReference>
<gene>
    <name evidence="1" type="ORF">ECE50_000575</name>
</gene>
<dbReference type="AlphaFoldDB" id="A0A433W9H9"/>
<organism evidence="1 2">
    <name type="scientific">Chitinophaga solisilvae</name>
    <dbReference type="NCBI Taxonomy" id="1233460"/>
    <lineage>
        <taxon>Bacteria</taxon>
        <taxon>Pseudomonadati</taxon>
        <taxon>Bacteroidota</taxon>
        <taxon>Chitinophagia</taxon>
        <taxon>Chitinophagales</taxon>
        <taxon>Chitinophagaceae</taxon>
        <taxon>Chitinophaga</taxon>
    </lineage>
</organism>
<reference evidence="1" key="1">
    <citation type="submission" date="2020-05" db="EMBL/GenBank/DDBJ databases">
        <title>Chitinophaga laudate sp. nov., isolated from a tropical peat swamp.</title>
        <authorList>
            <person name="Goh C.B.S."/>
            <person name="Lee M.S."/>
            <person name="Parimannan S."/>
            <person name="Pasbakhsh P."/>
            <person name="Yule C.M."/>
            <person name="Rajandas H."/>
            <person name="Loke S."/>
            <person name="Croft L."/>
            <person name="Tan J.B.L."/>
        </authorList>
    </citation>
    <scope>NUCLEOTIDE SEQUENCE</scope>
    <source>
        <strain evidence="1">Mgbs1</strain>
    </source>
</reference>
<comment type="caution">
    <text evidence="1">The sequence shown here is derived from an EMBL/GenBank/DDBJ whole genome shotgun (WGS) entry which is preliminary data.</text>
</comment>
<keyword evidence="2" id="KW-1185">Reference proteome</keyword>
<dbReference type="Pfam" id="PF00072">
    <property type="entry name" value="Response_reg"/>
    <property type="match status" value="1"/>
</dbReference>
<dbReference type="PROSITE" id="PS50110">
    <property type="entry name" value="RESPONSE_REGULATORY"/>
    <property type="match status" value="1"/>
</dbReference>
<dbReference type="OrthoDB" id="1646880at2"/>
<name>A0A433W9H9_9BACT</name>
<dbReference type="GO" id="GO:0000156">
    <property type="term" value="F:phosphorelay response regulator activity"/>
    <property type="evidence" value="ECO:0007669"/>
    <property type="project" value="InterPro"/>
</dbReference>
<accession>A0A433W9H9</accession>
<sequence length="247" mass="28042">MALRTIIIEDEENSLQVICSLLAEFAPDFELCGTADSVDKSVQLIETIQPQVVFTDVQIADGTGFDVLRKLSSRNFELVCLTAHNSYAVEAVRFSAIDYLLKPIGIPEFEAAVTHIRERINAKRKHEHIDLLLHNLAQFNTQDKKISIATVNGYEFVDIKDIIWCGAESSYTIFHLANNTQIISSRNLGYYESLLCSNNFCRIHHTSIINMRFIKSYIKGKSGYVVMSNGSRLEVSQRRKNDFLNMI</sequence>
<dbReference type="GO" id="GO:0003677">
    <property type="term" value="F:DNA binding"/>
    <property type="evidence" value="ECO:0007669"/>
    <property type="project" value="InterPro"/>
</dbReference>
<dbReference type="SMART" id="SM00448">
    <property type="entry name" value="REC"/>
    <property type="match status" value="1"/>
</dbReference>
<evidence type="ECO:0000313" key="1">
    <source>
        <dbReference type="EMBL" id="NSL85305.1"/>
    </source>
</evidence>
<dbReference type="Gene3D" id="2.40.50.1020">
    <property type="entry name" value="LytTr DNA-binding domain"/>
    <property type="match status" value="1"/>
</dbReference>
<protein>
    <submittedName>
        <fullName evidence="1">Response regulator transcription factor</fullName>
    </submittedName>
</protein>
<dbReference type="SMART" id="SM00850">
    <property type="entry name" value="LytTR"/>
    <property type="match status" value="1"/>
</dbReference>
<dbReference type="InterPro" id="IPR046947">
    <property type="entry name" value="LytR-like"/>
</dbReference>
<proteinExistence type="predicted"/>